<comment type="subcellular location">
    <subcellularLocation>
        <location evidence="1">Cell outer membrane</location>
    </subcellularLocation>
</comment>
<gene>
    <name evidence="9" type="ORF">SAMN04488122_3396</name>
</gene>
<accession>A0A1I0RVU1</accession>
<dbReference type="Pfam" id="PF07980">
    <property type="entry name" value="SusD_RagB"/>
    <property type="match status" value="1"/>
</dbReference>
<name>A0A1I0RVU1_9BACT</name>
<sequence>MKQIMIKKLFSPFLYTILLTAFISCSKDFLEVIPMGNQVAVTTDDYDKLMNDPRFYMTNVVGWQEAVLMGDEIGAEAAFLNVNTVWPVRLFQWADSIYKPGEQSPFMLTENLVSMYTVNKIINEVMAATEGTEAQKKAILAEAKATRAWLNFQFVNYYTKPYQAATAATDPGFPIIVKADVTQQHFDRGTVQEIYDFMIKDLTEALPDVPAQPRIATRMSKPAVEGMLGKVYLFMGRYQDALPLFSKALADVAANGTPVLYNYNREFAPGGTFLPIDPTFGPQGPGINRNDLKEAVLSKVFYNGPYTGNMFATDGLVLMPQTAALYSANDLRLLLYTNKNMDGSINAGGRLRKYGVTYSRWGLQLPELYLLSAECKARTNDLNGAVTDVETLRRNRMPAAAATVPATIAGNQVALIKFIIDERTREFAQEGYRWFDMRRLSPDPIFNSKPITHTLYNQNGTATVFTLRQPNRLVMRMPPFYIQSNPGMPDNP</sequence>
<comment type="similarity">
    <text evidence="2">Belongs to the SusD family.</text>
</comment>
<keyword evidence="6" id="KW-0802">TPR repeat</keyword>
<dbReference type="Proteomes" id="UP000199310">
    <property type="component" value="Unassembled WGS sequence"/>
</dbReference>
<evidence type="ECO:0000256" key="1">
    <source>
        <dbReference type="ARBA" id="ARBA00004442"/>
    </source>
</evidence>
<protein>
    <submittedName>
        <fullName evidence="9">SusD family protein</fullName>
    </submittedName>
</protein>
<keyword evidence="3" id="KW-0732">Signal</keyword>
<organism evidence="9 10">
    <name type="scientific">Chitinophaga arvensicola</name>
    <dbReference type="NCBI Taxonomy" id="29529"/>
    <lineage>
        <taxon>Bacteria</taxon>
        <taxon>Pseudomonadati</taxon>
        <taxon>Bacteroidota</taxon>
        <taxon>Chitinophagia</taxon>
        <taxon>Chitinophagales</taxon>
        <taxon>Chitinophagaceae</taxon>
        <taxon>Chitinophaga</taxon>
    </lineage>
</organism>
<dbReference type="EMBL" id="FOJG01000001">
    <property type="protein sequence ID" value="SEW44954.1"/>
    <property type="molecule type" value="Genomic_DNA"/>
</dbReference>
<keyword evidence="5" id="KW-0998">Cell outer membrane</keyword>
<dbReference type="InterPro" id="IPR011990">
    <property type="entry name" value="TPR-like_helical_dom_sf"/>
</dbReference>
<dbReference type="SUPFAM" id="SSF48452">
    <property type="entry name" value="TPR-like"/>
    <property type="match status" value="1"/>
</dbReference>
<keyword evidence="10" id="KW-1185">Reference proteome</keyword>
<dbReference type="InterPro" id="IPR019734">
    <property type="entry name" value="TPR_rpt"/>
</dbReference>
<feature type="domain" description="RagB/SusD" evidence="7">
    <location>
        <begin position="362"/>
        <end position="468"/>
    </location>
</feature>
<dbReference type="InterPro" id="IPR012944">
    <property type="entry name" value="SusD_RagB_dom"/>
</dbReference>
<dbReference type="STRING" id="29529.SAMN04488122_3396"/>
<dbReference type="Pfam" id="PF14322">
    <property type="entry name" value="SusD-like_3"/>
    <property type="match status" value="1"/>
</dbReference>
<feature type="domain" description="SusD-like N-terminal" evidence="8">
    <location>
        <begin position="115"/>
        <end position="233"/>
    </location>
</feature>
<keyword evidence="4" id="KW-0472">Membrane</keyword>
<evidence type="ECO:0000256" key="5">
    <source>
        <dbReference type="ARBA" id="ARBA00023237"/>
    </source>
</evidence>
<evidence type="ECO:0000256" key="3">
    <source>
        <dbReference type="ARBA" id="ARBA00022729"/>
    </source>
</evidence>
<dbReference type="InterPro" id="IPR033985">
    <property type="entry name" value="SusD-like_N"/>
</dbReference>
<evidence type="ECO:0000313" key="9">
    <source>
        <dbReference type="EMBL" id="SEW44954.1"/>
    </source>
</evidence>
<evidence type="ECO:0000256" key="6">
    <source>
        <dbReference type="PROSITE-ProRule" id="PRU00339"/>
    </source>
</evidence>
<reference evidence="10" key="1">
    <citation type="submission" date="2016-10" db="EMBL/GenBank/DDBJ databases">
        <authorList>
            <person name="Varghese N."/>
            <person name="Submissions S."/>
        </authorList>
    </citation>
    <scope>NUCLEOTIDE SEQUENCE [LARGE SCALE GENOMIC DNA]</scope>
    <source>
        <strain evidence="10">DSM 3695</strain>
    </source>
</reference>
<dbReference type="GO" id="GO:0009279">
    <property type="term" value="C:cell outer membrane"/>
    <property type="evidence" value="ECO:0007669"/>
    <property type="project" value="UniProtKB-SubCell"/>
</dbReference>
<evidence type="ECO:0000259" key="7">
    <source>
        <dbReference type="Pfam" id="PF07980"/>
    </source>
</evidence>
<dbReference type="PROSITE" id="PS50005">
    <property type="entry name" value="TPR"/>
    <property type="match status" value="1"/>
</dbReference>
<evidence type="ECO:0000256" key="4">
    <source>
        <dbReference type="ARBA" id="ARBA00023136"/>
    </source>
</evidence>
<dbReference type="AlphaFoldDB" id="A0A1I0RVU1"/>
<evidence type="ECO:0000313" key="10">
    <source>
        <dbReference type="Proteomes" id="UP000199310"/>
    </source>
</evidence>
<dbReference type="Gene3D" id="1.25.40.390">
    <property type="match status" value="2"/>
</dbReference>
<proteinExistence type="inferred from homology"/>
<evidence type="ECO:0000256" key="2">
    <source>
        <dbReference type="ARBA" id="ARBA00006275"/>
    </source>
</evidence>
<dbReference type="PROSITE" id="PS51257">
    <property type="entry name" value="PROKAR_LIPOPROTEIN"/>
    <property type="match status" value="1"/>
</dbReference>
<evidence type="ECO:0000259" key="8">
    <source>
        <dbReference type="Pfam" id="PF14322"/>
    </source>
</evidence>
<feature type="repeat" description="TPR" evidence="6">
    <location>
        <begin position="222"/>
        <end position="255"/>
    </location>
</feature>